<feature type="region of interest" description="Disordered" evidence="1">
    <location>
        <begin position="108"/>
        <end position="155"/>
    </location>
</feature>
<feature type="region of interest" description="Disordered" evidence="1">
    <location>
        <begin position="295"/>
        <end position="319"/>
    </location>
</feature>
<protein>
    <submittedName>
        <fullName evidence="2">Uncharacterized protein</fullName>
    </submittedName>
</protein>
<evidence type="ECO:0000313" key="2">
    <source>
        <dbReference type="EMBL" id="SMR03208.1"/>
    </source>
</evidence>
<dbReference type="EMBL" id="LT853885">
    <property type="protein sequence ID" value="SMR03208.1"/>
    <property type="molecule type" value="Genomic_DNA"/>
</dbReference>
<name>A0A1Y6HI84_9XANT</name>
<proteinExistence type="predicted"/>
<feature type="compositionally biased region" description="Basic and acidic residues" evidence="1">
    <location>
        <begin position="138"/>
        <end position="150"/>
    </location>
</feature>
<gene>
    <name evidence="2" type="ORF">PD5205_01905</name>
</gene>
<evidence type="ECO:0000313" key="3">
    <source>
        <dbReference type="Proteomes" id="UP000195953"/>
    </source>
</evidence>
<dbReference type="AlphaFoldDB" id="A0A1Y6HI84"/>
<dbReference type="Proteomes" id="UP000195953">
    <property type="component" value="Chromosome 1"/>
</dbReference>
<organism evidence="2 3">
    <name type="scientific">Xanthomonas fragariae</name>
    <dbReference type="NCBI Taxonomy" id="48664"/>
    <lineage>
        <taxon>Bacteria</taxon>
        <taxon>Pseudomonadati</taxon>
        <taxon>Pseudomonadota</taxon>
        <taxon>Gammaproteobacteria</taxon>
        <taxon>Lysobacterales</taxon>
        <taxon>Lysobacteraceae</taxon>
        <taxon>Xanthomonas</taxon>
    </lineage>
</organism>
<sequence>MRPNSIGSSHSPHPSDDDYSSSEESTRPQRTQERTARLNVQSDGILADLPTRRGSNSPRHTNLTHARASTLPGIYENQANSGSIVQGQFIEAANHLQRLYLQPLAVPPEAEDMGHPEPTLTASYSVHPSDDDYSSSEESTRPQRTQERTNRLNAQADRILADLPTQRGSNSPRHTNLTHARASTLLDIYRNRADAGSITQLQFIEAANYLRDLSRLPEAASDAGSSTQRQFIEAPHYLRNLPRLPEAASNAGSITQRQFIEAPHYLRNLSRLPEAFSDSDADSDADSYRYPYRYPYADPYADSDSDSDIDRPYDPWMYR</sequence>
<feature type="compositionally biased region" description="Polar residues" evidence="1">
    <location>
        <begin position="53"/>
        <end position="63"/>
    </location>
</feature>
<evidence type="ECO:0000256" key="1">
    <source>
        <dbReference type="SAM" id="MobiDB-lite"/>
    </source>
</evidence>
<reference evidence="2 3" key="1">
    <citation type="submission" date="2017-05" db="EMBL/GenBank/DDBJ databases">
        <authorList>
            <person name="Song R."/>
            <person name="Chenine A.L."/>
            <person name="Ruprecht R.M."/>
        </authorList>
    </citation>
    <scope>NUCLEOTIDE SEQUENCE [LARGE SCALE GENOMIC DNA]</scope>
    <source>
        <strain evidence="2">PD5205</strain>
    </source>
</reference>
<feature type="region of interest" description="Disordered" evidence="1">
    <location>
        <begin position="1"/>
        <end position="63"/>
    </location>
</feature>
<accession>A0A1Y6HI84</accession>
<feature type="compositionally biased region" description="Basic and acidic residues" evidence="1">
    <location>
        <begin position="24"/>
        <end position="36"/>
    </location>
</feature>